<gene>
    <name evidence="1" type="ORF">NPIL_413731</name>
</gene>
<keyword evidence="2" id="KW-1185">Reference proteome</keyword>
<accession>A0A8X6QSK6</accession>
<sequence length="110" mass="12458">MFIISHVKVKATRKAAVQASTNSGSIRYLAVLLSHIALSRAQLSGGQPQLALRNSVQSYIWQRKENCDQVEMHYAFIQRAGYQTVRDNKPIRNAFNPERNPCQSEHTFGL</sequence>
<evidence type="ECO:0000313" key="2">
    <source>
        <dbReference type="Proteomes" id="UP000887013"/>
    </source>
</evidence>
<reference evidence="1" key="1">
    <citation type="submission" date="2020-08" db="EMBL/GenBank/DDBJ databases">
        <title>Multicomponent nature underlies the extraordinary mechanical properties of spider dragline silk.</title>
        <authorList>
            <person name="Kono N."/>
            <person name="Nakamura H."/>
            <person name="Mori M."/>
            <person name="Yoshida Y."/>
            <person name="Ohtoshi R."/>
            <person name="Malay A.D."/>
            <person name="Moran D.A.P."/>
            <person name="Tomita M."/>
            <person name="Numata K."/>
            <person name="Arakawa K."/>
        </authorList>
    </citation>
    <scope>NUCLEOTIDE SEQUENCE</scope>
</reference>
<proteinExistence type="predicted"/>
<name>A0A8X6QSK6_NEPPI</name>
<dbReference type="EMBL" id="BMAW01082350">
    <property type="protein sequence ID" value="GFU28817.1"/>
    <property type="molecule type" value="Genomic_DNA"/>
</dbReference>
<dbReference type="AlphaFoldDB" id="A0A8X6QSK6"/>
<evidence type="ECO:0000313" key="1">
    <source>
        <dbReference type="EMBL" id="GFU28817.1"/>
    </source>
</evidence>
<protein>
    <submittedName>
        <fullName evidence="1">Uncharacterized protein</fullName>
    </submittedName>
</protein>
<comment type="caution">
    <text evidence="1">The sequence shown here is derived from an EMBL/GenBank/DDBJ whole genome shotgun (WGS) entry which is preliminary data.</text>
</comment>
<dbReference type="Proteomes" id="UP000887013">
    <property type="component" value="Unassembled WGS sequence"/>
</dbReference>
<organism evidence="1 2">
    <name type="scientific">Nephila pilipes</name>
    <name type="common">Giant wood spider</name>
    <name type="synonym">Nephila maculata</name>
    <dbReference type="NCBI Taxonomy" id="299642"/>
    <lineage>
        <taxon>Eukaryota</taxon>
        <taxon>Metazoa</taxon>
        <taxon>Ecdysozoa</taxon>
        <taxon>Arthropoda</taxon>
        <taxon>Chelicerata</taxon>
        <taxon>Arachnida</taxon>
        <taxon>Araneae</taxon>
        <taxon>Araneomorphae</taxon>
        <taxon>Entelegynae</taxon>
        <taxon>Araneoidea</taxon>
        <taxon>Nephilidae</taxon>
        <taxon>Nephila</taxon>
    </lineage>
</organism>